<reference evidence="8 9" key="1">
    <citation type="submission" date="2018-01" db="EMBL/GenBank/DDBJ databases">
        <title>The draft genome sequence of Cohaesibacter sp. H1304.</title>
        <authorList>
            <person name="Wang N.-N."/>
            <person name="Du Z.-J."/>
        </authorList>
    </citation>
    <scope>NUCLEOTIDE SEQUENCE [LARGE SCALE GENOMIC DNA]</scope>
    <source>
        <strain evidence="8 9">H1304</strain>
    </source>
</reference>
<name>A0A2N5XS57_9HYPH</name>
<sequence>MTDTPSHLSSPPETQSCCSARHHAAGQDVPLIKVPEALDLLKVMVRPILEQQSRPLGKALGHVLAQALTSHVPLPINDNSAVDGYAIRLSALKQAPLDHDMRSLPIAGRIAAGNDISHIPSDAVCVRILTGASVPVWADSIIMQEDTQLSEDGNFASFSELPTQGSNIRRQGEDVPQRSVIIEKGARIDTRHIAIAAASGNAQLPVVRPIRVALLATGSELNHPGADLPPGGIYDSNTPMLTALLSRANIDLTIHHMVQDKFETIRDTLSHLAENNDLLVTSGGMSVSDEDYIHRAITAISGTFEVHKLRLKPGKPLGFGKVKNCVFIGLPGNPFAALVGFLLFGTAALDALAGISSKPAPMQGEADFTTPNGGTRLEFVPVRISGTSENGLPKLDKIGRGGSARLRPLIEADGLAALPIANQGIAKGDRLDFYEFHCAFELG</sequence>
<keyword evidence="6" id="KW-0479">Metal-binding</keyword>
<dbReference type="SUPFAM" id="SSF53218">
    <property type="entry name" value="Molybdenum cofactor biosynthesis proteins"/>
    <property type="match status" value="1"/>
</dbReference>
<dbReference type="Proteomes" id="UP000234881">
    <property type="component" value="Unassembled WGS sequence"/>
</dbReference>
<dbReference type="GO" id="GO:0005829">
    <property type="term" value="C:cytosol"/>
    <property type="evidence" value="ECO:0007669"/>
    <property type="project" value="TreeGrafter"/>
</dbReference>
<evidence type="ECO:0000259" key="7">
    <source>
        <dbReference type="SMART" id="SM00852"/>
    </source>
</evidence>
<dbReference type="Gene3D" id="3.90.105.10">
    <property type="entry name" value="Molybdopterin biosynthesis moea protein, domain 2"/>
    <property type="match status" value="1"/>
</dbReference>
<dbReference type="OrthoDB" id="9804758at2"/>
<dbReference type="InterPro" id="IPR038987">
    <property type="entry name" value="MoeA-like"/>
</dbReference>
<dbReference type="SUPFAM" id="SSF63882">
    <property type="entry name" value="MoeA N-terminal region -like"/>
    <property type="match status" value="1"/>
</dbReference>
<dbReference type="Pfam" id="PF00994">
    <property type="entry name" value="MoCF_biosynth"/>
    <property type="match status" value="1"/>
</dbReference>
<dbReference type="Gene3D" id="2.40.340.10">
    <property type="entry name" value="MoeA, C-terminal, domain IV"/>
    <property type="match status" value="1"/>
</dbReference>
<dbReference type="GO" id="GO:0006777">
    <property type="term" value="P:Mo-molybdopterin cofactor biosynthetic process"/>
    <property type="evidence" value="ECO:0007669"/>
    <property type="project" value="UniProtKB-UniRule"/>
</dbReference>
<keyword evidence="9" id="KW-1185">Reference proteome</keyword>
<dbReference type="GO" id="GO:0061599">
    <property type="term" value="F:molybdopterin molybdotransferase activity"/>
    <property type="evidence" value="ECO:0007669"/>
    <property type="project" value="UniProtKB-UniRule"/>
</dbReference>
<comment type="catalytic activity">
    <reaction evidence="5">
        <text>adenylyl-molybdopterin + molybdate = Mo-molybdopterin + AMP + H(+)</text>
        <dbReference type="Rhea" id="RHEA:35047"/>
        <dbReference type="ChEBI" id="CHEBI:15378"/>
        <dbReference type="ChEBI" id="CHEBI:36264"/>
        <dbReference type="ChEBI" id="CHEBI:62727"/>
        <dbReference type="ChEBI" id="CHEBI:71302"/>
        <dbReference type="ChEBI" id="CHEBI:456215"/>
        <dbReference type="EC" id="2.10.1.1"/>
    </reaction>
</comment>
<dbReference type="EC" id="2.10.1.1" evidence="6"/>
<dbReference type="InterPro" id="IPR036688">
    <property type="entry name" value="MoeA_C_domain_IV_sf"/>
</dbReference>
<dbReference type="Gene3D" id="3.40.980.10">
    <property type="entry name" value="MoaB/Mog-like domain"/>
    <property type="match status" value="1"/>
</dbReference>
<dbReference type="EMBL" id="PKUQ01000016">
    <property type="protein sequence ID" value="PLW77329.1"/>
    <property type="molecule type" value="Genomic_DNA"/>
</dbReference>
<dbReference type="SUPFAM" id="SSF63867">
    <property type="entry name" value="MoeA C-terminal domain-like"/>
    <property type="match status" value="1"/>
</dbReference>
<dbReference type="CDD" id="cd00887">
    <property type="entry name" value="MoeA"/>
    <property type="match status" value="1"/>
</dbReference>
<dbReference type="RefSeq" id="WP_101533346.1">
    <property type="nucleotide sequence ID" value="NZ_PKUQ01000016.1"/>
</dbReference>
<dbReference type="InterPro" id="IPR005111">
    <property type="entry name" value="MoeA_C_domain_IV"/>
</dbReference>
<comment type="function">
    <text evidence="1 6">Catalyzes the insertion of molybdate into adenylated molybdopterin with the concomitant release of AMP.</text>
</comment>
<dbReference type="InterPro" id="IPR001453">
    <property type="entry name" value="MoaB/Mog_dom"/>
</dbReference>
<dbReference type="PANTHER" id="PTHR10192:SF5">
    <property type="entry name" value="GEPHYRIN"/>
    <property type="match status" value="1"/>
</dbReference>
<dbReference type="Pfam" id="PF03454">
    <property type="entry name" value="MoeA_C"/>
    <property type="match status" value="1"/>
</dbReference>
<dbReference type="SMART" id="SM00852">
    <property type="entry name" value="MoCF_biosynth"/>
    <property type="match status" value="1"/>
</dbReference>
<accession>A0A2N5XS57</accession>
<keyword evidence="4 6" id="KW-0501">Molybdenum cofactor biosynthesis</keyword>
<dbReference type="InterPro" id="IPR008284">
    <property type="entry name" value="MoCF_biosynth_CS"/>
</dbReference>
<dbReference type="InterPro" id="IPR036425">
    <property type="entry name" value="MoaB/Mog-like_dom_sf"/>
</dbReference>
<keyword evidence="6 8" id="KW-0808">Transferase</keyword>
<protein>
    <recommendedName>
        <fullName evidence="6">Molybdopterin molybdenumtransferase</fullName>
        <ecNumber evidence="6">2.10.1.1</ecNumber>
    </recommendedName>
</protein>
<keyword evidence="6" id="KW-0500">Molybdenum</keyword>
<evidence type="ECO:0000256" key="4">
    <source>
        <dbReference type="ARBA" id="ARBA00023150"/>
    </source>
</evidence>
<dbReference type="PANTHER" id="PTHR10192">
    <property type="entry name" value="MOLYBDOPTERIN BIOSYNTHESIS PROTEIN"/>
    <property type="match status" value="1"/>
</dbReference>
<evidence type="ECO:0000256" key="3">
    <source>
        <dbReference type="ARBA" id="ARBA00010763"/>
    </source>
</evidence>
<dbReference type="AlphaFoldDB" id="A0A2N5XS57"/>
<evidence type="ECO:0000256" key="5">
    <source>
        <dbReference type="ARBA" id="ARBA00047317"/>
    </source>
</evidence>
<comment type="similarity">
    <text evidence="3 6">Belongs to the MoeA family.</text>
</comment>
<dbReference type="InterPro" id="IPR005110">
    <property type="entry name" value="MoeA_linker/N"/>
</dbReference>
<feature type="domain" description="MoaB/Mog" evidence="7">
    <location>
        <begin position="213"/>
        <end position="351"/>
    </location>
</feature>
<gene>
    <name evidence="8" type="ORF">C0081_08270</name>
</gene>
<proteinExistence type="inferred from homology"/>
<dbReference type="Gene3D" id="2.170.190.11">
    <property type="entry name" value="Molybdopterin biosynthesis moea protein, domain 3"/>
    <property type="match status" value="1"/>
</dbReference>
<evidence type="ECO:0000313" key="8">
    <source>
        <dbReference type="EMBL" id="PLW77329.1"/>
    </source>
</evidence>
<organism evidence="8 9">
    <name type="scientific">Cohaesibacter celericrescens</name>
    <dbReference type="NCBI Taxonomy" id="2067669"/>
    <lineage>
        <taxon>Bacteria</taxon>
        <taxon>Pseudomonadati</taxon>
        <taxon>Pseudomonadota</taxon>
        <taxon>Alphaproteobacteria</taxon>
        <taxon>Hyphomicrobiales</taxon>
        <taxon>Cohaesibacteraceae</taxon>
    </lineage>
</organism>
<comment type="cofactor">
    <cofactor evidence="6">
        <name>Mg(2+)</name>
        <dbReference type="ChEBI" id="CHEBI:18420"/>
    </cofactor>
</comment>
<keyword evidence="6" id="KW-0460">Magnesium</keyword>
<comment type="caution">
    <text evidence="8">The sequence shown here is derived from an EMBL/GenBank/DDBJ whole genome shotgun (WGS) entry which is preliminary data.</text>
</comment>
<comment type="pathway">
    <text evidence="2 6">Cofactor biosynthesis; molybdopterin biosynthesis.</text>
</comment>
<dbReference type="Pfam" id="PF03453">
    <property type="entry name" value="MoeA_N"/>
    <property type="match status" value="1"/>
</dbReference>
<evidence type="ECO:0000313" key="9">
    <source>
        <dbReference type="Proteomes" id="UP000234881"/>
    </source>
</evidence>
<evidence type="ECO:0000256" key="2">
    <source>
        <dbReference type="ARBA" id="ARBA00005046"/>
    </source>
</evidence>
<dbReference type="UniPathway" id="UPA00344"/>
<evidence type="ECO:0000256" key="1">
    <source>
        <dbReference type="ARBA" id="ARBA00002901"/>
    </source>
</evidence>
<dbReference type="PROSITE" id="PS01079">
    <property type="entry name" value="MOCF_BIOSYNTHESIS_2"/>
    <property type="match status" value="1"/>
</dbReference>
<dbReference type="GO" id="GO:0046872">
    <property type="term" value="F:metal ion binding"/>
    <property type="evidence" value="ECO:0007669"/>
    <property type="project" value="UniProtKB-UniRule"/>
</dbReference>
<evidence type="ECO:0000256" key="6">
    <source>
        <dbReference type="RuleBase" id="RU365090"/>
    </source>
</evidence>
<dbReference type="InterPro" id="IPR036135">
    <property type="entry name" value="MoeA_linker/N_sf"/>
</dbReference>